<evidence type="ECO:0000256" key="1">
    <source>
        <dbReference type="SAM" id="MobiDB-lite"/>
    </source>
</evidence>
<evidence type="ECO:0000256" key="2">
    <source>
        <dbReference type="SAM" id="SignalP"/>
    </source>
</evidence>
<reference evidence="3" key="1">
    <citation type="submission" date="2023-06" db="EMBL/GenBank/DDBJ databases">
        <title>Genomic of Parafulvivirga corallium.</title>
        <authorList>
            <person name="Wang G."/>
        </authorList>
    </citation>
    <scope>NUCLEOTIDE SEQUENCE</scope>
    <source>
        <strain evidence="3">BMA10</strain>
    </source>
</reference>
<accession>A0ABT8KTX0</accession>
<evidence type="ECO:0000313" key="3">
    <source>
        <dbReference type="EMBL" id="MDN5204191.1"/>
    </source>
</evidence>
<dbReference type="InterPro" id="IPR021345">
    <property type="entry name" value="DUF2961"/>
</dbReference>
<comment type="caution">
    <text evidence="3">The sequence shown here is derived from an EMBL/GenBank/DDBJ whole genome shotgun (WGS) entry which is preliminary data.</text>
</comment>
<feature type="signal peptide" evidence="2">
    <location>
        <begin position="1"/>
        <end position="17"/>
    </location>
</feature>
<protein>
    <submittedName>
        <fullName evidence="3">DUF2961 domain-containing protein</fullName>
    </submittedName>
</protein>
<organism evidence="3 4">
    <name type="scientific">Splendidivirga corallicola</name>
    <dbReference type="NCBI Taxonomy" id="3051826"/>
    <lineage>
        <taxon>Bacteria</taxon>
        <taxon>Pseudomonadati</taxon>
        <taxon>Bacteroidota</taxon>
        <taxon>Cytophagia</taxon>
        <taxon>Cytophagales</taxon>
        <taxon>Splendidivirgaceae</taxon>
        <taxon>Splendidivirga</taxon>
    </lineage>
</organism>
<evidence type="ECO:0000313" key="4">
    <source>
        <dbReference type="Proteomes" id="UP001172082"/>
    </source>
</evidence>
<dbReference type="Gene3D" id="2.60.120.1390">
    <property type="match status" value="1"/>
</dbReference>
<keyword evidence="2" id="KW-0732">Signal</keyword>
<gene>
    <name evidence="3" type="ORF">QQ008_22555</name>
</gene>
<feature type="chain" id="PRO_5045919089" evidence="2">
    <location>
        <begin position="18"/>
        <end position="386"/>
    </location>
</feature>
<keyword evidence="4" id="KW-1185">Reference proteome</keyword>
<feature type="region of interest" description="Disordered" evidence="1">
    <location>
        <begin position="44"/>
        <end position="71"/>
    </location>
</feature>
<sequence length="386" mass="44422">MKLKIITLFVLTTTLFACKTHTPTILIPGMNNLYMVSDAESRSVSPENLTGERGGGGRVSSEEGNASRAARKHGWKTNPYVFIEPEEEKVLAEITGPGIVNHIWMTPGRGGNDRLRIIRIYWDDETDPSVEVPVGDFFCNAWGSKNQTSINSLAVCVNPLNGFNCFWQMPFRKKCKITMVNLTDSRTTLYYQVDYTLTEVPKDAAYFHAQFRRVKKVPFKEEYVIVDNIKGRGHYVGTFLSRGTRSNLWWGEGEVQIFIDGDTNYPTINGTGEEDYFLGSYAYKKFFDEGWKNFEYVDYNTPYSGFYQVENKGEFVGCFGQYRWHIYDPIRFKSDFKIQIQCLGWDDEGNYLPLEDDMSSVAFWYQQEPHAPFPPLPAKEILNINY</sequence>
<dbReference type="EMBL" id="JAUJEA010000010">
    <property type="protein sequence ID" value="MDN5204191.1"/>
    <property type="molecule type" value="Genomic_DNA"/>
</dbReference>
<dbReference type="PROSITE" id="PS51257">
    <property type="entry name" value="PROKAR_LIPOPROTEIN"/>
    <property type="match status" value="1"/>
</dbReference>
<proteinExistence type="predicted"/>
<dbReference type="Pfam" id="PF11175">
    <property type="entry name" value="DUF2961"/>
    <property type="match status" value="1"/>
</dbReference>
<name>A0ABT8KTX0_9BACT</name>
<dbReference type="Proteomes" id="UP001172082">
    <property type="component" value="Unassembled WGS sequence"/>
</dbReference>
<dbReference type="RefSeq" id="WP_346754215.1">
    <property type="nucleotide sequence ID" value="NZ_JAUJEA010000010.1"/>
</dbReference>